<dbReference type="InterPro" id="IPR017950">
    <property type="entry name" value="Urease_AS"/>
</dbReference>
<dbReference type="PROSITE" id="PS01120">
    <property type="entry name" value="UREASE_1"/>
    <property type="match status" value="1"/>
</dbReference>
<proteinExistence type="inferred from homology"/>
<keyword evidence="3 7" id="KW-0533">Nickel</keyword>
<dbReference type="SUPFAM" id="SSF51278">
    <property type="entry name" value="Urease, beta-subunit"/>
    <property type="match status" value="1"/>
</dbReference>
<dbReference type="Pfam" id="PF00449">
    <property type="entry name" value="Urease_alpha"/>
    <property type="match status" value="1"/>
</dbReference>
<evidence type="ECO:0000313" key="12">
    <source>
        <dbReference type="EMBL" id="RWR80173.1"/>
    </source>
</evidence>
<dbReference type="InterPro" id="IPR017951">
    <property type="entry name" value="Urease_asu_c"/>
</dbReference>
<dbReference type="InterPro" id="IPR011612">
    <property type="entry name" value="Urease_alpha_N_dom"/>
</dbReference>
<protein>
    <recommendedName>
        <fullName evidence="2">urease</fullName>
        <ecNumber evidence="2">3.5.1.5</ecNumber>
    </recommendedName>
</protein>
<feature type="binding site" evidence="7">
    <location>
        <position position="381"/>
    </location>
    <ligand>
        <name>Ni(2+)</name>
        <dbReference type="ChEBI" id="CHEBI:49786"/>
        <label>2</label>
    </ligand>
</feature>
<dbReference type="PANTHER" id="PTHR43440">
    <property type="entry name" value="UREASE"/>
    <property type="match status" value="1"/>
</dbReference>
<dbReference type="PROSITE" id="PS00145">
    <property type="entry name" value="UREASE_2"/>
    <property type="match status" value="1"/>
</dbReference>
<sequence>MVVLVSIGGGQVIRGGNGIADGPVDVSQIEKVMDVVTANGFGNEPQAEVSEGFVGEMAILTREVSRAAYANMYGPTTGDKIRLGDTDLYAEIERDFAVYGDECIFGGGKVLRDGMGQAAGHPASLSLDTVITNAVIIDYTGIYKADIGIKDGVIVCTDKAGNPDMMDGVNKKMIVGVNTEVIAGEGLIVTAGGIDCHVHFICPQLAAESISSGITTIIGGGTGPAHGTCATTCTPAPLQMRLMLQATDDLPLNIGFTGKSSRNSTENNFCFCKRLQRRGTVPKQDGLPEIIKAGAMGLKLHEDWGSTPAAIDNCLTVAEQYDIPVLLYCFYYCYFVLFTLILEEIKYTTRQVNIHTDTLNESGCVEHTIAAFKQRTIHTYHSEGAGGGHAPDIIKVCGVKNVLPSSTNPTRPYILPIQWMSTLICCSIQMVCHHLDKNIPEDVAFAESRIRPETIAAEDILHDMGAISIISSDSQAMGRVGEVITRTWQTAHKMKVQRGTSIERSGSENDNFRIKRYIAKYTINPAIANGISKYVGSIEVGKMADLVLWKPSFFGAKPEMVIKGGAIAWANMGDPNASIPTPEPGCKWVGSGLGHGTRTGTVNEKVDPEPFRNGDNEAHVQCIWQGWKLQRLCFHQQGKSFSFYYWFPVLNNKRLYPQLLFYQNQAAKAAKIRKEYGLKKRGESCS</sequence>
<dbReference type="InterPro" id="IPR005848">
    <property type="entry name" value="Urease_asu"/>
</dbReference>
<dbReference type="InterPro" id="IPR029754">
    <property type="entry name" value="Urease_Ni-bd"/>
</dbReference>
<keyword evidence="5 9" id="KW-0378">Hydrolase</keyword>
<dbReference type="GO" id="GO:0043419">
    <property type="term" value="P:urea catabolic process"/>
    <property type="evidence" value="ECO:0007669"/>
    <property type="project" value="UniProtKB-UniPathway"/>
</dbReference>
<dbReference type="STRING" id="337451.A0A3S4NQ97"/>
<comment type="caution">
    <text evidence="12">The sequence shown here is derived from an EMBL/GenBank/DDBJ whole genome shotgun (WGS) entry which is preliminary data.</text>
</comment>
<evidence type="ECO:0000313" key="13">
    <source>
        <dbReference type="Proteomes" id="UP000283530"/>
    </source>
</evidence>
<evidence type="ECO:0000256" key="3">
    <source>
        <dbReference type="ARBA" id="ARBA00022596"/>
    </source>
</evidence>
<dbReference type="Gene3D" id="3.20.20.140">
    <property type="entry name" value="Metal-dependent hydrolases"/>
    <property type="match status" value="1"/>
</dbReference>
<keyword evidence="4 7" id="KW-0479">Metal-binding</keyword>
<dbReference type="EC" id="3.5.1.5" evidence="2"/>
<dbReference type="SUPFAM" id="SSF51338">
    <property type="entry name" value="Composite domain of metallo-dependent hydrolases"/>
    <property type="match status" value="1"/>
</dbReference>
<feature type="domain" description="Urease" evidence="11">
    <location>
        <begin position="192"/>
        <end position="584"/>
    </location>
</feature>
<dbReference type="PRINTS" id="PR01752">
    <property type="entry name" value="UREASE"/>
</dbReference>
<dbReference type="Pfam" id="PF01979">
    <property type="entry name" value="Amidohydro_1"/>
    <property type="match status" value="2"/>
</dbReference>
<dbReference type="InterPro" id="IPR050112">
    <property type="entry name" value="Urease_alpha_subunit"/>
</dbReference>
<dbReference type="Proteomes" id="UP000283530">
    <property type="component" value="Unassembled WGS sequence"/>
</dbReference>
<organism evidence="12 13">
    <name type="scientific">Cinnamomum micranthum f. kanehirae</name>
    <dbReference type="NCBI Taxonomy" id="337451"/>
    <lineage>
        <taxon>Eukaryota</taxon>
        <taxon>Viridiplantae</taxon>
        <taxon>Streptophyta</taxon>
        <taxon>Embryophyta</taxon>
        <taxon>Tracheophyta</taxon>
        <taxon>Spermatophyta</taxon>
        <taxon>Magnoliopsida</taxon>
        <taxon>Magnoliidae</taxon>
        <taxon>Laurales</taxon>
        <taxon>Lauraceae</taxon>
        <taxon>Cinnamomum</taxon>
    </lineage>
</organism>
<dbReference type="SUPFAM" id="SSF51556">
    <property type="entry name" value="Metallo-dependent hydrolases"/>
    <property type="match status" value="1"/>
</dbReference>
<dbReference type="InterPro" id="IPR011059">
    <property type="entry name" value="Metal-dep_hydrolase_composite"/>
</dbReference>
<feature type="binding site" description="via carbamate group" evidence="7">
    <location>
        <position position="299"/>
    </location>
    <ligand>
        <name>Ni(2+)</name>
        <dbReference type="ChEBI" id="CHEBI:49786"/>
        <label>1</label>
    </ligand>
</feature>
<dbReference type="PROSITE" id="PS51368">
    <property type="entry name" value="UREASE_3"/>
    <property type="match status" value="1"/>
</dbReference>
<feature type="binding site" evidence="7">
    <location>
        <position position="473"/>
    </location>
    <ligand>
        <name>Ni(2+)</name>
        <dbReference type="ChEBI" id="CHEBI:49786"/>
        <label>1</label>
    </ligand>
</feature>
<dbReference type="InterPro" id="IPR006680">
    <property type="entry name" value="Amidohydro-rel"/>
</dbReference>
<dbReference type="OrthoDB" id="1708534at2759"/>
<comment type="cofactor">
    <cofactor evidence="7">
        <name>Ni cation</name>
        <dbReference type="ChEBI" id="CHEBI:25516"/>
    </cofactor>
    <text evidence="7">Binds 2 nickel ions per subunit.</text>
</comment>
<feature type="binding site" evidence="7">
    <location>
        <position position="197"/>
    </location>
    <ligand>
        <name>Ni(2+)</name>
        <dbReference type="ChEBI" id="CHEBI:49786"/>
        <label>1</label>
    </ligand>
</feature>
<comment type="similarity">
    <text evidence="10">Belongs to the metallo-dependent hydrolases superfamily. Urease alpha subunit family.</text>
</comment>
<dbReference type="InterPro" id="IPR040881">
    <property type="entry name" value="Urease_linker"/>
</dbReference>
<dbReference type="UniPathway" id="UPA00258">
    <property type="reaction ID" value="UER00370"/>
</dbReference>
<dbReference type="NCBIfam" id="NF009686">
    <property type="entry name" value="PRK13207.1"/>
    <property type="match status" value="1"/>
</dbReference>
<feature type="modified residue" description="N6-carboxylysine" evidence="6">
    <location>
        <position position="299"/>
    </location>
</feature>
<accession>A0A3S4NQ97</accession>
<dbReference type="PANTHER" id="PTHR43440:SF1">
    <property type="entry name" value="UREASE"/>
    <property type="match status" value="1"/>
</dbReference>
<gene>
    <name evidence="12" type="ORF">CKAN_00879800</name>
</gene>
<dbReference type="EMBL" id="QPKB01000003">
    <property type="protein sequence ID" value="RWR80173.1"/>
    <property type="molecule type" value="Genomic_DNA"/>
</dbReference>
<keyword evidence="13" id="KW-1185">Reference proteome</keyword>
<evidence type="ECO:0000256" key="10">
    <source>
        <dbReference type="RuleBase" id="RU004158"/>
    </source>
</evidence>
<feature type="active site" description="Proton donor" evidence="8 9">
    <location>
        <position position="433"/>
    </location>
</feature>
<feature type="binding site" evidence="9">
    <location>
        <position position="301"/>
    </location>
    <ligand>
        <name>substrate</name>
    </ligand>
</feature>
<reference evidence="12 13" key="1">
    <citation type="journal article" date="2019" name="Nat. Plants">
        <title>Stout camphor tree genome fills gaps in understanding of flowering plant genome evolution.</title>
        <authorList>
            <person name="Chaw S.M."/>
            <person name="Liu Y.C."/>
            <person name="Wu Y.W."/>
            <person name="Wang H.Y."/>
            <person name="Lin C.I."/>
            <person name="Wu C.S."/>
            <person name="Ke H.M."/>
            <person name="Chang L.Y."/>
            <person name="Hsu C.Y."/>
            <person name="Yang H.T."/>
            <person name="Sudianto E."/>
            <person name="Hsu M.H."/>
            <person name="Wu K.P."/>
            <person name="Wang L.N."/>
            <person name="Leebens-Mack J.H."/>
            <person name="Tsai I.J."/>
        </authorList>
    </citation>
    <scope>NUCLEOTIDE SEQUENCE [LARGE SCALE GENOMIC DNA]</scope>
    <source>
        <strain evidence="13">cv. Chaw 1501</strain>
        <tissue evidence="12">Young leaves</tissue>
    </source>
</reference>
<dbReference type="Pfam" id="PF18473">
    <property type="entry name" value="Urease_linker"/>
    <property type="match status" value="1"/>
</dbReference>
<dbReference type="InterPro" id="IPR036461">
    <property type="entry name" value="Urease_betasu_sf"/>
</dbReference>
<evidence type="ECO:0000256" key="4">
    <source>
        <dbReference type="ARBA" id="ARBA00022723"/>
    </source>
</evidence>
<name>A0A3S4NQ97_9MAGN</name>
<dbReference type="GO" id="GO:0016151">
    <property type="term" value="F:nickel cation binding"/>
    <property type="evidence" value="ECO:0007669"/>
    <property type="project" value="InterPro"/>
</dbReference>
<dbReference type="InterPro" id="IPR032466">
    <property type="entry name" value="Metal_Hydrolase"/>
</dbReference>
<evidence type="ECO:0000256" key="1">
    <source>
        <dbReference type="ARBA" id="ARBA00004897"/>
    </source>
</evidence>
<feature type="binding site" evidence="7">
    <location>
        <position position="199"/>
    </location>
    <ligand>
        <name>Ni(2+)</name>
        <dbReference type="ChEBI" id="CHEBI:49786"/>
        <label>1</label>
    </ligand>
</feature>
<dbReference type="HAMAP" id="MF_01953">
    <property type="entry name" value="Urease_alpha"/>
    <property type="match status" value="1"/>
</dbReference>
<evidence type="ECO:0000256" key="5">
    <source>
        <dbReference type="ARBA" id="ARBA00022801"/>
    </source>
</evidence>
<dbReference type="AlphaFoldDB" id="A0A3S4NQ97"/>
<comment type="PTM">
    <text evidence="6">Carbamylation allows a single lysine to coordinate two nickel ions.</text>
</comment>
<feature type="binding site" evidence="7">
    <location>
        <position position="355"/>
    </location>
    <ligand>
        <name>Ni(2+)</name>
        <dbReference type="ChEBI" id="CHEBI:49786"/>
        <label>2</label>
    </ligand>
</feature>
<evidence type="ECO:0000256" key="7">
    <source>
        <dbReference type="PIRSR" id="PIRSR611612-51"/>
    </source>
</evidence>
<evidence type="ECO:0000259" key="11">
    <source>
        <dbReference type="PROSITE" id="PS51368"/>
    </source>
</evidence>
<comment type="pathway">
    <text evidence="1">Nitrogen metabolism; urea degradation; CO(2) and NH(3) from urea (urease route): step 1/1.</text>
</comment>
<evidence type="ECO:0000256" key="2">
    <source>
        <dbReference type="ARBA" id="ARBA00012934"/>
    </source>
</evidence>
<dbReference type="GO" id="GO:0009039">
    <property type="term" value="F:urease activity"/>
    <property type="evidence" value="ECO:0007669"/>
    <property type="project" value="UniProtKB-EC"/>
</dbReference>
<evidence type="ECO:0000256" key="8">
    <source>
        <dbReference type="PIRSR" id="PIRSR611612-52"/>
    </source>
</evidence>
<dbReference type="Gene3D" id="2.10.150.10">
    <property type="entry name" value="Urease, beta subunit"/>
    <property type="match status" value="1"/>
</dbReference>
<feature type="binding site" description="via carbamate group" evidence="7">
    <location>
        <position position="299"/>
    </location>
    <ligand>
        <name>Ni(2+)</name>
        <dbReference type="ChEBI" id="CHEBI:49786"/>
        <label>2</label>
    </ligand>
</feature>
<evidence type="ECO:0000256" key="9">
    <source>
        <dbReference type="PROSITE-ProRule" id="PRU00700"/>
    </source>
</evidence>
<evidence type="ECO:0000256" key="6">
    <source>
        <dbReference type="PIRSR" id="PIRSR611612-50"/>
    </source>
</evidence>